<reference evidence="1 2" key="1">
    <citation type="journal article" date="2020" name="Int. J. Syst. Evol. Microbiol.">
        <title>Reclassification of Streptomyces castelarensis and Streptomyces sporoclivatus as later heterotypic synonyms of Streptomyces antimycoticus.</title>
        <authorList>
            <person name="Komaki H."/>
            <person name="Tamura T."/>
        </authorList>
    </citation>
    <scope>NUCLEOTIDE SEQUENCE [LARGE SCALE GENOMIC DNA]</scope>
    <source>
        <strain evidence="1 2">NBRC 12839</strain>
    </source>
</reference>
<organism evidence="1 2">
    <name type="scientific">Streptomyces antimycoticus</name>
    <dbReference type="NCBI Taxonomy" id="68175"/>
    <lineage>
        <taxon>Bacteria</taxon>
        <taxon>Bacillati</taxon>
        <taxon>Actinomycetota</taxon>
        <taxon>Actinomycetes</taxon>
        <taxon>Kitasatosporales</taxon>
        <taxon>Streptomycetaceae</taxon>
        <taxon>Streptomyces</taxon>
        <taxon>Streptomyces violaceusniger group</taxon>
    </lineage>
</organism>
<dbReference type="Gene3D" id="3.40.50.300">
    <property type="entry name" value="P-loop containing nucleotide triphosphate hydrolases"/>
    <property type="match status" value="1"/>
</dbReference>
<evidence type="ECO:0000313" key="2">
    <source>
        <dbReference type="Proteomes" id="UP000299290"/>
    </source>
</evidence>
<keyword evidence="2" id="KW-1185">Reference proteome</keyword>
<proteinExistence type="predicted"/>
<gene>
    <name evidence="1" type="ORF">SANT12839_100210</name>
</gene>
<dbReference type="AlphaFoldDB" id="A0A4D4KTF5"/>
<dbReference type="RefSeq" id="WP_162004017.1">
    <property type="nucleotide sequence ID" value="NZ_BJHV01000002.1"/>
</dbReference>
<evidence type="ECO:0000313" key="1">
    <source>
        <dbReference type="EMBL" id="GDY49139.1"/>
    </source>
</evidence>
<name>A0A4D4KTF5_9ACTN</name>
<protein>
    <submittedName>
        <fullName evidence="1">ATP/GTP-binding protein</fullName>
    </submittedName>
</protein>
<comment type="caution">
    <text evidence="1">The sequence shown here is derived from an EMBL/GenBank/DDBJ whole genome shotgun (WGS) entry which is preliminary data.</text>
</comment>
<dbReference type="Pfam" id="PF13671">
    <property type="entry name" value="AAA_33"/>
    <property type="match status" value="1"/>
</dbReference>
<sequence>MTRRDDLVLGGTAVNPLEGNFGLLLRTEHTDTLTLEGRFEISRISEALANRANRPGPAPRAILMTGMPGAGKTTLARTLEQAGLVRLCPDEEMFRRYGHYGQDFPRGQFRVREAPVLQDIALELQEHVAAGRDVVVDHGFWTPEDRAQWTATVTEAGGVPMLIYLPVPHEVRWERIRERNAKSLVDANSIEFSEEDLLRFAGRFHPPTADEPHIVYDGHPEHVLAELRHACSSADGGSH</sequence>
<dbReference type="Proteomes" id="UP000299290">
    <property type="component" value="Unassembled WGS sequence"/>
</dbReference>
<dbReference type="EMBL" id="BJHV01000002">
    <property type="protein sequence ID" value="GDY49139.1"/>
    <property type="molecule type" value="Genomic_DNA"/>
</dbReference>
<dbReference type="InterPro" id="IPR027417">
    <property type="entry name" value="P-loop_NTPase"/>
</dbReference>
<accession>A0A4D4KTF5</accession>
<dbReference type="SUPFAM" id="SSF52540">
    <property type="entry name" value="P-loop containing nucleoside triphosphate hydrolases"/>
    <property type="match status" value="1"/>
</dbReference>